<feature type="chain" id="PRO_5033040366" description="Lipase" evidence="9">
    <location>
        <begin position="20"/>
        <end position="398"/>
    </location>
</feature>
<evidence type="ECO:0000256" key="9">
    <source>
        <dbReference type="SAM" id="SignalP"/>
    </source>
</evidence>
<proteinExistence type="inferred from homology"/>
<dbReference type="OrthoDB" id="9974421at2759"/>
<comment type="similarity">
    <text evidence="1 7">Belongs to the AB hydrolase superfamily. Lipase family.</text>
</comment>
<accession>A0A821SZ73</accession>
<keyword evidence="5" id="KW-0443">Lipid metabolism</keyword>
<dbReference type="Pfam" id="PF04083">
    <property type="entry name" value="Abhydro_lipase"/>
    <property type="match status" value="1"/>
</dbReference>
<gene>
    <name evidence="11" type="ORF">PMACD_LOCUS8146</name>
</gene>
<feature type="active site" description="Charge relay system" evidence="8">
    <location>
        <position position="373"/>
    </location>
</feature>
<dbReference type="GO" id="GO:0016788">
    <property type="term" value="F:hydrolase activity, acting on ester bonds"/>
    <property type="evidence" value="ECO:0007669"/>
    <property type="project" value="InterPro"/>
</dbReference>
<dbReference type="PANTHER" id="PTHR11005">
    <property type="entry name" value="LYSOSOMAL ACID LIPASE-RELATED"/>
    <property type="match status" value="1"/>
</dbReference>
<reference evidence="11" key="1">
    <citation type="submission" date="2021-02" db="EMBL/GenBank/DDBJ databases">
        <authorList>
            <person name="Steward A R."/>
        </authorList>
    </citation>
    <scope>NUCLEOTIDE SEQUENCE</scope>
</reference>
<keyword evidence="2 9" id="KW-0732">Signal</keyword>
<evidence type="ECO:0000256" key="2">
    <source>
        <dbReference type="ARBA" id="ARBA00022729"/>
    </source>
</evidence>
<evidence type="ECO:0000256" key="1">
    <source>
        <dbReference type="ARBA" id="ARBA00010701"/>
    </source>
</evidence>
<sequence>MARVLSFVIFIICVNICSSIDDTRSKLSTYDRIRKDGYPSEKYDLITSDGYILQINRIPRGKNDYLDFFRQRPVVFLQHGLQSSASSFLGIGINSSLAYYLADSGFDVWIGNARGVKNSRRHLFLSPDNEDTKRQFWDFSFEEVALIDLPHMIDFALSRTRQKKLHYVGHSQGGTVFLILNSRKPEYNEKIASAHLLAGVGYQNDFPNWVLSQAAARTDDILALTSLFGFVEVLAPPRNEKPNLGELIESVNNMEIPKNKNDLFELIYLIMQTMEEISRAKESLSGAAVKQYAHYGQNIRDKSFRSFDHGLLGNLLKYGRYTPPEYDLKNIKVNMTMHYTLGDILLHERDVLAMSEAIPNCKVRKVARKDFSHTDFLLARDTRELVFDYLIDDLKRRK</sequence>
<dbReference type="PIRSF" id="PIRSF000862">
    <property type="entry name" value="Steryl_ester_lip"/>
    <property type="match status" value="1"/>
</dbReference>
<comment type="caution">
    <text evidence="11">The sequence shown here is derived from an EMBL/GenBank/DDBJ whole genome shotgun (WGS) entry which is preliminary data.</text>
</comment>
<dbReference type="EMBL" id="CAJOBZ010000020">
    <property type="protein sequence ID" value="CAF4863842.1"/>
    <property type="molecule type" value="Genomic_DNA"/>
</dbReference>
<dbReference type="Proteomes" id="UP000663880">
    <property type="component" value="Unassembled WGS sequence"/>
</dbReference>
<dbReference type="InterPro" id="IPR029058">
    <property type="entry name" value="AB_hydrolase_fold"/>
</dbReference>
<keyword evidence="3 7" id="KW-0378">Hydrolase</keyword>
<keyword evidence="6" id="KW-0325">Glycoprotein</keyword>
<evidence type="ECO:0000259" key="10">
    <source>
        <dbReference type="Pfam" id="PF04083"/>
    </source>
</evidence>
<evidence type="ECO:0000256" key="6">
    <source>
        <dbReference type="ARBA" id="ARBA00023180"/>
    </source>
</evidence>
<dbReference type="InterPro" id="IPR006693">
    <property type="entry name" value="AB_hydrolase_lipase"/>
</dbReference>
<evidence type="ECO:0000256" key="4">
    <source>
        <dbReference type="ARBA" id="ARBA00022963"/>
    </source>
</evidence>
<dbReference type="FunFam" id="3.40.50.1820:FF:000057">
    <property type="entry name" value="Lipase"/>
    <property type="match status" value="1"/>
</dbReference>
<evidence type="ECO:0000256" key="3">
    <source>
        <dbReference type="ARBA" id="ARBA00022801"/>
    </source>
</evidence>
<feature type="active site" description="Nucleophile" evidence="8">
    <location>
        <position position="171"/>
    </location>
</feature>
<evidence type="ECO:0000256" key="8">
    <source>
        <dbReference type="PIRSR" id="PIRSR000862-1"/>
    </source>
</evidence>
<dbReference type="SUPFAM" id="SSF53474">
    <property type="entry name" value="alpha/beta-Hydrolases"/>
    <property type="match status" value="1"/>
</dbReference>
<evidence type="ECO:0000313" key="12">
    <source>
        <dbReference type="Proteomes" id="UP000663880"/>
    </source>
</evidence>
<protein>
    <recommendedName>
        <fullName evidence="7">Lipase</fullName>
    </recommendedName>
</protein>
<name>A0A821SZ73_9NEOP</name>
<dbReference type="Gene3D" id="3.40.50.1820">
    <property type="entry name" value="alpha/beta hydrolase"/>
    <property type="match status" value="1"/>
</dbReference>
<keyword evidence="12" id="KW-1185">Reference proteome</keyword>
<feature type="domain" description="Partial AB-hydrolase lipase" evidence="10">
    <location>
        <begin position="31"/>
        <end position="89"/>
    </location>
</feature>
<dbReference type="GO" id="GO:0016042">
    <property type="term" value="P:lipid catabolic process"/>
    <property type="evidence" value="ECO:0007669"/>
    <property type="project" value="UniProtKB-KW"/>
</dbReference>
<feature type="signal peptide" evidence="9">
    <location>
        <begin position="1"/>
        <end position="19"/>
    </location>
</feature>
<keyword evidence="4 7" id="KW-0442">Lipid degradation</keyword>
<evidence type="ECO:0000256" key="7">
    <source>
        <dbReference type="PIRNR" id="PIRNR000862"/>
    </source>
</evidence>
<feature type="active site" description="Charge relay system" evidence="8">
    <location>
        <position position="343"/>
    </location>
</feature>
<organism evidence="11 12">
    <name type="scientific">Pieris macdunnoughi</name>
    <dbReference type="NCBI Taxonomy" id="345717"/>
    <lineage>
        <taxon>Eukaryota</taxon>
        <taxon>Metazoa</taxon>
        <taxon>Ecdysozoa</taxon>
        <taxon>Arthropoda</taxon>
        <taxon>Hexapoda</taxon>
        <taxon>Insecta</taxon>
        <taxon>Pterygota</taxon>
        <taxon>Neoptera</taxon>
        <taxon>Endopterygota</taxon>
        <taxon>Lepidoptera</taxon>
        <taxon>Glossata</taxon>
        <taxon>Ditrysia</taxon>
        <taxon>Papilionoidea</taxon>
        <taxon>Pieridae</taxon>
        <taxon>Pierinae</taxon>
        <taxon>Pieris</taxon>
    </lineage>
</organism>
<dbReference type="AlphaFoldDB" id="A0A821SZ73"/>
<evidence type="ECO:0000313" key="11">
    <source>
        <dbReference type="EMBL" id="CAF4863842.1"/>
    </source>
</evidence>
<evidence type="ECO:0000256" key="5">
    <source>
        <dbReference type="ARBA" id="ARBA00023098"/>
    </source>
</evidence>
<dbReference type="InterPro" id="IPR025483">
    <property type="entry name" value="Lipase_euk"/>
</dbReference>